<accession>A0A6B0UJQ7</accession>
<proteinExistence type="predicted"/>
<evidence type="ECO:0000313" key="1">
    <source>
        <dbReference type="EMBL" id="MXU89927.1"/>
    </source>
</evidence>
<organism evidence="1">
    <name type="scientific">Ixodes ricinus</name>
    <name type="common">Common tick</name>
    <name type="synonym">Acarus ricinus</name>
    <dbReference type="NCBI Taxonomy" id="34613"/>
    <lineage>
        <taxon>Eukaryota</taxon>
        <taxon>Metazoa</taxon>
        <taxon>Ecdysozoa</taxon>
        <taxon>Arthropoda</taxon>
        <taxon>Chelicerata</taxon>
        <taxon>Arachnida</taxon>
        <taxon>Acari</taxon>
        <taxon>Parasitiformes</taxon>
        <taxon>Ixodida</taxon>
        <taxon>Ixodoidea</taxon>
        <taxon>Ixodidae</taxon>
        <taxon>Ixodinae</taxon>
        <taxon>Ixodes</taxon>
    </lineage>
</organism>
<dbReference type="AlphaFoldDB" id="A0A6B0UJQ7"/>
<name>A0A6B0UJQ7_IXORI</name>
<dbReference type="EMBL" id="GIFC01007844">
    <property type="protein sequence ID" value="MXU89927.1"/>
    <property type="molecule type" value="Transcribed_RNA"/>
</dbReference>
<reference evidence="1" key="1">
    <citation type="submission" date="2019-12" db="EMBL/GenBank/DDBJ databases">
        <title>An insight into the sialome of adult female Ixodes ricinus ticks feeding for 6 days.</title>
        <authorList>
            <person name="Perner J."/>
            <person name="Ribeiro J.M.C."/>
        </authorList>
    </citation>
    <scope>NUCLEOTIDE SEQUENCE</scope>
    <source>
        <strain evidence="1">Semi-engorged</strain>
        <tissue evidence="1">Salivary glands</tissue>
    </source>
</reference>
<protein>
    <submittedName>
        <fullName evidence="1">Putative secreted protein</fullName>
    </submittedName>
</protein>
<sequence length="111" mass="12241">MQFIHYASLLKQVSGCTLLFAGGMRYLSPTPGPERTPAGVIRDAQLAVELNTDINGLKGPSPLTNLMGFNIVWGFTVDYMYCVLHGVSKQITEFLVNSSHSRASFYIDQLL</sequence>